<dbReference type="PANTHER" id="PTHR46264:SF4">
    <property type="entry name" value="TYROSINE--TRNA LIGASE, CYTOPLASMIC"/>
    <property type="match status" value="1"/>
</dbReference>
<evidence type="ECO:0000313" key="4">
    <source>
        <dbReference type="EMBL" id="ESU43725.1"/>
    </source>
</evidence>
<organism evidence="4 5">
    <name type="scientific">Giardia intestinalis</name>
    <name type="common">Giardia lamblia</name>
    <dbReference type="NCBI Taxonomy" id="5741"/>
    <lineage>
        <taxon>Eukaryota</taxon>
        <taxon>Metamonada</taxon>
        <taxon>Diplomonadida</taxon>
        <taxon>Hexamitidae</taxon>
        <taxon>Giardiinae</taxon>
        <taxon>Giardia</taxon>
    </lineage>
</organism>
<dbReference type="Proteomes" id="UP000018040">
    <property type="component" value="Unassembled WGS sequence"/>
</dbReference>
<dbReference type="VEuPathDB" id="GiardiaDB:GL50803_0017393"/>
<dbReference type="VEuPathDB" id="GiardiaDB:DHA2_17393"/>
<reference evidence="4 5" key="2">
    <citation type="journal article" date="2013" name="Genome Biol. Evol.">
        <title>Genome sequencing of Giardia lamblia genotypes A2 and B isolates (DH and GS) and comparative analysis with the genomes of genotypes A1 and E (WB and Pig).</title>
        <authorList>
            <person name="Adam R.D."/>
            <person name="Dahlstrom E.W."/>
            <person name="Martens C.A."/>
            <person name="Bruno D.P."/>
            <person name="Barbian K.D."/>
            <person name="Ricklefs S.M."/>
            <person name="Hernandez M.M."/>
            <person name="Narla N.P."/>
            <person name="Patel R.B."/>
            <person name="Porcella S.F."/>
            <person name="Nash T.E."/>
        </authorList>
    </citation>
    <scope>NUCLEOTIDE SEQUENCE [LARGE SCALE GENOMIC DNA]</scope>
    <source>
        <strain evidence="4 5">GS</strain>
    </source>
</reference>
<comment type="caution">
    <text evidence="4">The sequence shown here is derived from an EMBL/GenBank/DDBJ whole genome shotgun (WGS) entry which is preliminary data.</text>
</comment>
<dbReference type="EC" id="6.1.1.1" evidence="1"/>
<dbReference type="GO" id="GO:0006437">
    <property type="term" value="P:tyrosyl-tRNA aminoacylation"/>
    <property type="evidence" value="ECO:0007669"/>
    <property type="project" value="TreeGrafter"/>
</dbReference>
<reference evidence="5" key="1">
    <citation type="submission" date="2012-02" db="EMBL/GenBank/DDBJ databases">
        <title>Genome sequencing of Giardia lamblia Genotypes A2 and B isolates (DH and GS) and comparative analysis with the genomes of Genotypes A1 and E (WB and Pig).</title>
        <authorList>
            <person name="Adam R."/>
            <person name="Dahlstrom E."/>
            <person name="Martens C."/>
            <person name="Bruno D."/>
            <person name="Barbian K."/>
            <person name="Porcella S.F."/>
            <person name="Nash T."/>
        </authorList>
    </citation>
    <scope>NUCLEOTIDE SEQUENCE</scope>
    <source>
        <strain evidence="5">GS</strain>
    </source>
</reference>
<comment type="catalytic activity">
    <reaction evidence="3">
        <text>tRNA(Tyr) + L-tyrosine + ATP = L-tyrosyl-tRNA(Tyr) + AMP + diphosphate + H(+)</text>
        <dbReference type="Rhea" id="RHEA:10220"/>
        <dbReference type="Rhea" id="RHEA-COMP:9706"/>
        <dbReference type="Rhea" id="RHEA-COMP:9707"/>
        <dbReference type="ChEBI" id="CHEBI:15378"/>
        <dbReference type="ChEBI" id="CHEBI:30616"/>
        <dbReference type="ChEBI" id="CHEBI:33019"/>
        <dbReference type="ChEBI" id="CHEBI:58315"/>
        <dbReference type="ChEBI" id="CHEBI:78442"/>
        <dbReference type="ChEBI" id="CHEBI:78536"/>
        <dbReference type="ChEBI" id="CHEBI:456215"/>
        <dbReference type="EC" id="6.1.1.1"/>
    </reaction>
</comment>
<dbReference type="OrthoDB" id="197206at2759"/>
<evidence type="ECO:0000256" key="1">
    <source>
        <dbReference type="ARBA" id="ARBA00013160"/>
    </source>
</evidence>
<dbReference type="Gene3D" id="1.10.240.10">
    <property type="entry name" value="Tyrosyl-Transfer RNA Synthetase"/>
    <property type="match status" value="1"/>
</dbReference>
<proteinExistence type="predicted"/>
<feature type="non-terminal residue" evidence="4">
    <location>
        <position position="1"/>
    </location>
</feature>
<evidence type="ECO:0000256" key="3">
    <source>
        <dbReference type="ARBA" id="ARBA00048248"/>
    </source>
</evidence>
<sequence length="343" mass="38457">VRRCHAMQASKNAIIFIMPATLHVVTPGKLPLGSVARAAYGIRRSPIYEVVIADSFDYLLESNSAIEHIDAYGLLCRAAIDSLTKITDGQHVRCLSEILLPCTSCDLVWPVVFDVSRLMTLEHASTVFDKKVKNLLASETLLPCIISALAKTHQPYPIHVCVTEYPSLDGFLNAPTRPCPLPSGQFFITVRGTIVGKTLAPLPYLRQDPKTDVDKDHSTIYCTDTPAEIAKKVAKAYCQPADIETNPLLAYLEEIVFPYSKLVTGKPIYINDIVYNNIEEVRKDFHDDKITPQCLKKVMTEKLGEIVSRIQEFPKYTEAEALLKTIHDKEKQEKKSKKDKKQK</sequence>
<gene>
    <name evidence="4" type="ORF">GSB_17393</name>
</gene>
<accession>V6U399</accession>
<dbReference type="AlphaFoldDB" id="V6U399"/>
<evidence type="ECO:0000313" key="5">
    <source>
        <dbReference type="Proteomes" id="UP000018040"/>
    </source>
</evidence>
<dbReference type="GO" id="GO:0004831">
    <property type="term" value="F:tyrosine-tRNA ligase activity"/>
    <property type="evidence" value="ECO:0007669"/>
    <property type="project" value="UniProtKB-EC"/>
</dbReference>
<evidence type="ECO:0000256" key="2">
    <source>
        <dbReference type="ARBA" id="ARBA00033323"/>
    </source>
</evidence>
<dbReference type="VEuPathDB" id="GiardiaDB:GL50581_3048"/>
<dbReference type="EMBL" id="AHHH01000039">
    <property type="protein sequence ID" value="ESU43725.1"/>
    <property type="molecule type" value="Genomic_DNA"/>
</dbReference>
<dbReference type="SUPFAM" id="SSF52374">
    <property type="entry name" value="Nucleotidylyl transferase"/>
    <property type="match status" value="1"/>
</dbReference>
<dbReference type="PANTHER" id="PTHR46264">
    <property type="entry name" value="TYROSINE-TRNA LIGASE"/>
    <property type="match status" value="1"/>
</dbReference>
<name>V6U399_GIAIN</name>
<protein>
    <recommendedName>
        <fullName evidence="1">tyrosine--tRNA ligase</fullName>
        <ecNumber evidence="1">6.1.1.1</ecNumber>
    </recommendedName>
    <alternativeName>
        <fullName evidence="2">Tyrosyl-tRNA synthetase</fullName>
    </alternativeName>
</protein>
<dbReference type="VEuPathDB" id="GiardiaDB:QR46_2982"/>
<dbReference type="InterPro" id="IPR050489">
    <property type="entry name" value="Tyr-tRNA_synthase"/>
</dbReference>
<dbReference type="GO" id="GO:0005737">
    <property type="term" value="C:cytoplasm"/>
    <property type="evidence" value="ECO:0007669"/>
    <property type="project" value="TreeGrafter"/>
</dbReference>